<keyword evidence="7" id="KW-0998">Cell outer membrane</keyword>
<dbReference type="SUPFAM" id="SSF56954">
    <property type="entry name" value="Outer membrane efflux proteins (OEP)"/>
    <property type="match status" value="1"/>
</dbReference>
<gene>
    <name evidence="8" type="ORF">ENL21_02205</name>
</gene>
<keyword evidence="4" id="KW-1134">Transmembrane beta strand</keyword>
<evidence type="ECO:0000256" key="5">
    <source>
        <dbReference type="ARBA" id="ARBA00022692"/>
    </source>
</evidence>
<comment type="caution">
    <text evidence="8">The sequence shown here is derived from an EMBL/GenBank/DDBJ whole genome shotgun (WGS) entry which is preliminary data.</text>
</comment>
<dbReference type="GO" id="GO:1990281">
    <property type="term" value="C:efflux pump complex"/>
    <property type="evidence" value="ECO:0007669"/>
    <property type="project" value="TreeGrafter"/>
</dbReference>
<dbReference type="GO" id="GO:0015562">
    <property type="term" value="F:efflux transmembrane transporter activity"/>
    <property type="evidence" value="ECO:0007669"/>
    <property type="project" value="InterPro"/>
</dbReference>
<evidence type="ECO:0000256" key="3">
    <source>
        <dbReference type="ARBA" id="ARBA00022448"/>
    </source>
</evidence>
<accession>A0A7V5LJ42</accession>
<keyword evidence="3" id="KW-0813">Transport</keyword>
<name>A0A7V5LJ42_CALAY</name>
<keyword evidence="5" id="KW-0812">Transmembrane</keyword>
<dbReference type="Pfam" id="PF02321">
    <property type="entry name" value="OEP"/>
    <property type="match status" value="2"/>
</dbReference>
<comment type="subcellular location">
    <subcellularLocation>
        <location evidence="1">Cell outer membrane</location>
    </subcellularLocation>
</comment>
<evidence type="ECO:0000313" key="8">
    <source>
        <dbReference type="EMBL" id="HHE54565.1"/>
    </source>
</evidence>
<comment type="similarity">
    <text evidence="2">Belongs to the outer membrane factor (OMF) (TC 1.B.17) family.</text>
</comment>
<dbReference type="InterPro" id="IPR051906">
    <property type="entry name" value="TolC-like"/>
</dbReference>
<dbReference type="EMBL" id="DRTD01000160">
    <property type="protein sequence ID" value="HHE54565.1"/>
    <property type="molecule type" value="Genomic_DNA"/>
</dbReference>
<evidence type="ECO:0000256" key="6">
    <source>
        <dbReference type="ARBA" id="ARBA00023136"/>
    </source>
</evidence>
<reference evidence="8" key="1">
    <citation type="journal article" date="2020" name="mSystems">
        <title>Genome- and Community-Level Interaction Insights into Carbon Utilization and Element Cycling Functions of Hydrothermarchaeota in Hydrothermal Sediment.</title>
        <authorList>
            <person name="Zhou Z."/>
            <person name="Liu Y."/>
            <person name="Xu W."/>
            <person name="Pan J."/>
            <person name="Luo Z.H."/>
            <person name="Li M."/>
        </authorList>
    </citation>
    <scope>NUCLEOTIDE SEQUENCE [LARGE SCALE GENOMIC DNA]</scope>
    <source>
        <strain evidence="8">HyVt-76</strain>
    </source>
</reference>
<protein>
    <submittedName>
        <fullName evidence="8">TolC family protein</fullName>
    </submittedName>
</protein>
<dbReference type="GO" id="GO:0009279">
    <property type="term" value="C:cell outer membrane"/>
    <property type="evidence" value="ECO:0007669"/>
    <property type="project" value="UniProtKB-SubCell"/>
</dbReference>
<organism evidence="8">
    <name type="scientific">Caldithrix abyssi</name>
    <dbReference type="NCBI Taxonomy" id="187145"/>
    <lineage>
        <taxon>Bacteria</taxon>
        <taxon>Pseudomonadati</taxon>
        <taxon>Calditrichota</taxon>
        <taxon>Calditrichia</taxon>
        <taxon>Calditrichales</taxon>
        <taxon>Calditrichaceae</taxon>
        <taxon>Caldithrix</taxon>
    </lineage>
</organism>
<dbReference type="AlphaFoldDB" id="A0A7V5LJ42"/>
<dbReference type="GO" id="GO:0015288">
    <property type="term" value="F:porin activity"/>
    <property type="evidence" value="ECO:0007669"/>
    <property type="project" value="TreeGrafter"/>
</dbReference>
<dbReference type="PANTHER" id="PTHR30026">
    <property type="entry name" value="OUTER MEMBRANE PROTEIN TOLC"/>
    <property type="match status" value="1"/>
</dbReference>
<sequence length="447" mass="50657">MRSKQIIAILFFFIPLLSFSQENTVMELTLDKAISLALDRNRDIKVAELEVEKSHKKVKESFGNLLPSFDASGQYTRNIKKPVIFLPPGTPFGPPGGGPTVMEIGYDNSYNGTISASLPIFMKQIYSGLKLSKQNLKLSKESYRESKINTISNVKKAYYGVLLTRELRDFMRMSLKDAEDNLENVRKMHKQGLVADYDLLKAEVQIENLKPNVMQAEDNYKLAIDGLKIAIGLNSDVEIKVLGQLKYDENAQIPTLDEALTELLAHNTTLRKLYFQTELTKTSIELAKAEFYPSLVAFGNYQYQTQADDFKFSDYYWVKTAMVGLQLQIPLFHGLSRVAKVQQAELSHRQVIEQQSAVTEAIKTQLHSVLYQMAQAKKRIEVQKKSIEQAQLGYRIAQSRYKNGLGTQLEVNDAEVALTQARFNYAKAVYDFLVATVDYEQLVGKSK</sequence>
<dbReference type="InterPro" id="IPR003423">
    <property type="entry name" value="OMP_efflux"/>
</dbReference>
<dbReference type="Proteomes" id="UP000886111">
    <property type="component" value="Unassembled WGS sequence"/>
</dbReference>
<proteinExistence type="inferred from homology"/>
<evidence type="ECO:0000256" key="1">
    <source>
        <dbReference type="ARBA" id="ARBA00004442"/>
    </source>
</evidence>
<evidence type="ECO:0000256" key="4">
    <source>
        <dbReference type="ARBA" id="ARBA00022452"/>
    </source>
</evidence>
<dbReference type="Gene3D" id="1.20.1600.10">
    <property type="entry name" value="Outer membrane efflux proteins (OEP)"/>
    <property type="match status" value="1"/>
</dbReference>
<dbReference type="PANTHER" id="PTHR30026:SF20">
    <property type="entry name" value="OUTER MEMBRANE PROTEIN TOLC"/>
    <property type="match status" value="1"/>
</dbReference>
<keyword evidence="6" id="KW-0472">Membrane</keyword>
<evidence type="ECO:0000256" key="2">
    <source>
        <dbReference type="ARBA" id="ARBA00007613"/>
    </source>
</evidence>
<evidence type="ECO:0000256" key="7">
    <source>
        <dbReference type="ARBA" id="ARBA00023237"/>
    </source>
</evidence>